<dbReference type="PANTHER" id="PTHR14296">
    <property type="entry name" value="REMODELING AND SPACING FACTOR 1"/>
    <property type="match status" value="1"/>
</dbReference>
<feature type="compositionally biased region" description="Basic and acidic residues" evidence="5">
    <location>
        <begin position="297"/>
        <end position="312"/>
    </location>
</feature>
<dbReference type="EMBL" id="ML977145">
    <property type="protein sequence ID" value="KAF1989432.1"/>
    <property type="molecule type" value="Genomic_DNA"/>
</dbReference>
<name>A0A6G1H8P5_9PEZI</name>
<evidence type="ECO:0000256" key="4">
    <source>
        <dbReference type="PROSITE-ProRule" id="PRU00146"/>
    </source>
</evidence>
<evidence type="ECO:0000256" key="3">
    <source>
        <dbReference type="ARBA" id="ARBA00022833"/>
    </source>
</evidence>
<dbReference type="PANTHER" id="PTHR14296:SF3">
    <property type="entry name" value="DIKAR, ISOFORM F"/>
    <property type="match status" value="1"/>
</dbReference>
<feature type="domain" description="PHD-type" evidence="6">
    <location>
        <begin position="451"/>
        <end position="507"/>
    </location>
</feature>
<accession>A0A6G1H8P5</accession>
<dbReference type="GO" id="GO:0008270">
    <property type="term" value="F:zinc ion binding"/>
    <property type="evidence" value="ECO:0007669"/>
    <property type="project" value="UniProtKB-KW"/>
</dbReference>
<feature type="region of interest" description="Disordered" evidence="5">
    <location>
        <begin position="297"/>
        <end position="394"/>
    </location>
</feature>
<feature type="region of interest" description="Disordered" evidence="5">
    <location>
        <begin position="557"/>
        <end position="889"/>
    </location>
</feature>
<keyword evidence="8" id="KW-1185">Reference proteome</keyword>
<dbReference type="InterPro" id="IPR028938">
    <property type="entry name" value="Rsf1-like"/>
</dbReference>
<dbReference type="Pfam" id="PF00628">
    <property type="entry name" value="PHD"/>
    <property type="match status" value="1"/>
</dbReference>
<reference evidence="7" key="1">
    <citation type="journal article" date="2020" name="Stud. Mycol.">
        <title>101 Dothideomycetes genomes: a test case for predicting lifestyles and emergence of pathogens.</title>
        <authorList>
            <person name="Haridas S."/>
            <person name="Albert R."/>
            <person name="Binder M."/>
            <person name="Bloem J."/>
            <person name="Labutti K."/>
            <person name="Salamov A."/>
            <person name="Andreopoulos B."/>
            <person name="Baker S."/>
            <person name="Barry K."/>
            <person name="Bills G."/>
            <person name="Bluhm B."/>
            <person name="Cannon C."/>
            <person name="Castanera R."/>
            <person name="Culley D."/>
            <person name="Daum C."/>
            <person name="Ezra D."/>
            <person name="Gonzalez J."/>
            <person name="Henrissat B."/>
            <person name="Kuo A."/>
            <person name="Liang C."/>
            <person name="Lipzen A."/>
            <person name="Lutzoni F."/>
            <person name="Magnuson J."/>
            <person name="Mondo S."/>
            <person name="Nolan M."/>
            <person name="Ohm R."/>
            <person name="Pangilinan J."/>
            <person name="Park H.-J."/>
            <person name="Ramirez L."/>
            <person name="Alfaro M."/>
            <person name="Sun H."/>
            <person name="Tritt A."/>
            <person name="Yoshinaga Y."/>
            <person name="Zwiers L.-H."/>
            <person name="Turgeon B."/>
            <person name="Goodwin S."/>
            <person name="Spatafora J."/>
            <person name="Crous P."/>
            <person name="Grigoriev I."/>
        </authorList>
    </citation>
    <scope>NUCLEOTIDE SEQUENCE</scope>
    <source>
        <strain evidence="7">CBS 113979</strain>
    </source>
</reference>
<feature type="compositionally biased region" description="Low complexity" evidence="5">
    <location>
        <begin position="576"/>
        <end position="585"/>
    </location>
</feature>
<organism evidence="7 8">
    <name type="scientific">Aulographum hederae CBS 113979</name>
    <dbReference type="NCBI Taxonomy" id="1176131"/>
    <lineage>
        <taxon>Eukaryota</taxon>
        <taxon>Fungi</taxon>
        <taxon>Dikarya</taxon>
        <taxon>Ascomycota</taxon>
        <taxon>Pezizomycotina</taxon>
        <taxon>Dothideomycetes</taxon>
        <taxon>Pleosporomycetidae</taxon>
        <taxon>Aulographales</taxon>
        <taxon>Aulographaceae</taxon>
    </lineage>
</organism>
<feature type="compositionally biased region" description="Low complexity" evidence="5">
    <location>
        <begin position="864"/>
        <end position="889"/>
    </location>
</feature>
<dbReference type="InterPro" id="IPR019787">
    <property type="entry name" value="Znf_PHD-finger"/>
</dbReference>
<protein>
    <recommendedName>
        <fullName evidence="6">PHD-type domain-containing protein</fullName>
    </recommendedName>
</protein>
<dbReference type="InterPro" id="IPR019786">
    <property type="entry name" value="Zinc_finger_PHD-type_CS"/>
</dbReference>
<keyword evidence="1" id="KW-0479">Metal-binding</keyword>
<dbReference type="Proteomes" id="UP000800041">
    <property type="component" value="Unassembled WGS sequence"/>
</dbReference>
<feature type="compositionally biased region" description="Basic and acidic residues" evidence="5">
    <location>
        <begin position="379"/>
        <end position="394"/>
    </location>
</feature>
<gene>
    <name evidence="7" type="ORF">K402DRAFT_411025</name>
</gene>
<feature type="compositionally biased region" description="Basic and acidic residues" evidence="5">
    <location>
        <begin position="231"/>
        <end position="240"/>
    </location>
</feature>
<feature type="compositionally biased region" description="Polar residues" evidence="5">
    <location>
        <begin position="598"/>
        <end position="608"/>
    </location>
</feature>
<dbReference type="PROSITE" id="PS01359">
    <property type="entry name" value="ZF_PHD_1"/>
    <property type="match status" value="1"/>
</dbReference>
<keyword evidence="3" id="KW-0862">Zinc</keyword>
<sequence>MPSRKRARAEMESPEEEVPAEPSTLTHIRNMWEFAALMQYMYLFGKAVKVEELDVEEFEDECLKPTPSPKLAEIGLALLKYVSSHKGLTPEIFDEYARRQYVAKAPHRNPFGIDEEPKSFNEFDVFTKICILHQLSTWTLNNADRIRDKIPLKDTEQTQWRMEPSGWDAEERAYFVLDDNRLYRRTDAPLPPEPKAKPKNKKKPKARGSRASKRRRVTRAVAESSDEEEHAEQAEEKTEEPAEEDTFGGMKWELIAITLEEYQSFLETIRKSRDPNEKALFKTITEDSLNVIKAEAEKQQQREAKRMKELENMQKLATAKRSSRLAAKSERQKEIEEAEAAERKHAEELAAAKKQQEQQAKLDQARLNPRSRRGNANSKQDRESRMMTREQRVKEREYKRILAEEEMKKLEEDSKKVDSNEARLSERHLKAEMQRKKDELAKLEEEEEEWVFDCSVCGMHGQNLDDGQQQVECEKCHVWQHLACHGIKQEDASKDDFHFLCKDCQRRAAEPIPPLKLRFSASPQVSRDAAAAGPSSNGTSAVSNVPRAIDGVYIGSQHSARPASGPGQAVGPAVNGPSLSPHGQSPGPPGSTMPHASYPSSPAQSSNGAIHANRPPSSGPSSMYPNHFGQPNRYYPQPSNYTNGTPYQSANRYQAPSSLSQPGQPSPQPSISNGHPPSSSPTIQSAHTPQSHPHTTSNSQRPANELMQNGAHTSVPTTAFTPQQNGHGGFPQLSQSTTPNPSFQPATAATQTPPSATGSNPSLTRPNTGTQPAQVQGQQFPTNNRFPDTQPQVLPGSSPGYSPIKHSSPTLQPSISHNTPGTHDRLMPPVNLSPNPRFSDRSAQIPIKAVSIAQQPPSQPPLPLQLQSPQVSAAATTQQQQQTPQHDRT</sequence>
<dbReference type="InterPro" id="IPR013083">
    <property type="entry name" value="Znf_RING/FYVE/PHD"/>
</dbReference>
<dbReference type="PROSITE" id="PS50016">
    <property type="entry name" value="ZF_PHD_2"/>
    <property type="match status" value="1"/>
</dbReference>
<dbReference type="SUPFAM" id="SSF57903">
    <property type="entry name" value="FYVE/PHD zinc finger"/>
    <property type="match status" value="1"/>
</dbReference>
<feature type="compositionally biased region" description="Low complexity" evidence="5">
    <location>
        <begin position="654"/>
        <end position="663"/>
    </location>
</feature>
<feature type="compositionally biased region" description="Polar residues" evidence="5">
    <location>
        <begin position="805"/>
        <end position="821"/>
    </location>
</feature>
<proteinExistence type="predicted"/>
<feature type="compositionally biased region" description="Basic residues" evidence="5">
    <location>
        <begin position="197"/>
        <end position="218"/>
    </location>
</feature>
<feature type="region of interest" description="Disordered" evidence="5">
    <location>
        <begin position="1"/>
        <end position="22"/>
    </location>
</feature>
<keyword evidence="2 4" id="KW-0863">Zinc-finger</keyword>
<evidence type="ECO:0000313" key="7">
    <source>
        <dbReference type="EMBL" id="KAF1989432.1"/>
    </source>
</evidence>
<dbReference type="GO" id="GO:0006355">
    <property type="term" value="P:regulation of DNA-templated transcription"/>
    <property type="evidence" value="ECO:0007669"/>
    <property type="project" value="InterPro"/>
</dbReference>
<evidence type="ECO:0000313" key="8">
    <source>
        <dbReference type="Proteomes" id="UP000800041"/>
    </source>
</evidence>
<dbReference type="AlphaFoldDB" id="A0A6G1H8P5"/>
<dbReference type="InterPro" id="IPR001965">
    <property type="entry name" value="Znf_PHD"/>
</dbReference>
<dbReference type="SMART" id="SM00249">
    <property type="entry name" value="PHD"/>
    <property type="match status" value="1"/>
</dbReference>
<feature type="compositionally biased region" description="Polar residues" evidence="5">
    <location>
        <begin position="637"/>
        <end position="652"/>
    </location>
</feature>
<evidence type="ECO:0000259" key="6">
    <source>
        <dbReference type="PROSITE" id="PS50016"/>
    </source>
</evidence>
<feature type="compositionally biased region" description="Polar residues" evidence="5">
    <location>
        <begin position="758"/>
        <end position="792"/>
    </location>
</feature>
<feature type="compositionally biased region" description="Polar residues" evidence="5">
    <location>
        <begin position="673"/>
        <end position="725"/>
    </location>
</feature>
<feature type="compositionally biased region" description="Low complexity" evidence="5">
    <location>
        <begin position="741"/>
        <end position="757"/>
    </location>
</feature>
<evidence type="ECO:0000256" key="5">
    <source>
        <dbReference type="SAM" id="MobiDB-lite"/>
    </source>
</evidence>
<feature type="compositionally biased region" description="Polar residues" evidence="5">
    <location>
        <begin position="615"/>
        <end position="624"/>
    </location>
</feature>
<dbReference type="InterPro" id="IPR011011">
    <property type="entry name" value="Znf_FYVE_PHD"/>
</dbReference>
<dbReference type="GO" id="GO:0031213">
    <property type="term" value="C:RSF complex"/>
    <property type="evidence" value="ECO:0007669"/>
    <property type="project" value="InterPro"/>
</dbReference>
<dbReference type="OrthoDB" id="303107at2759"/>
<feature type="region of interest" description="Disordered" evidence="5">
    <location>
        <begin position="185"/>
        <end position="248"/>
    </location>
</feature>
<dbReference type="Gene3D" id="3.30.40.10">
    <property type="entry name" value="Zinc/RING finger domain, C3HC4 (zinc finger)"/>
    <property type="match status" value="1"/>
</dbReference>
<evidence type="ECO:0000256" key="2">
    <source>
        <dbReference type="ARBA" id="ARBA00022771"/>
    </source>
</evidence>
<evidence type="ECO:0000256" key="1">
    <source>
        <dbReference type="ARBA" id="ARBA00022723"/>
    </source>
</evidence>
<feature type="compositionally biased region" description="Basic and acidic residues" evidence="5">
    <location>
        <begin position="327"/>
        <end position="356"/>
    </location>
</feature>